<name>A0A516GE68_9MICO</name>
<dbReference type="OrthoDB" id="4865413at2"/>
<gene>
    <name evidence="1" type="ORF">FNH13_15950</name>
</gene>
<protein>
    <submittedName>
        <fullName evidence="1">Uncharacterized protein</fullName>
    </submittedName>
</protein>
<reference evidence="1 2" key="1">
    <citation type="submission" date="2019-07" db="EMBL/GenBank/DDBJ databases">
        <title>complete genome sequencing of Ornithinimicrobium sp. H23M54.</title>
        <authorList>
            <person name="Bae J.-W."/>
            <person name="Lee S.-Y."/>
        </authorList>
    </citation>
    <scope>NUCLEOTIDE SEQUENCE [LARGE SCALE GENOMIC DNA]</scope>
    <source>
        <strain evidence="1 2">H23M54</strain>
    </source>
</reference>
<dbReference type="KEGG" id="orz:FNH13_15950"/>
<dbReference type="RefSeq" id="WP_143784362.1">
    <property type="nucleotide sequence ID" value="NZ_CP041616.1"/>
</dbReference>
<evidence type="ECO:0000313" key="2">
    <source>
        <dbReference type="Proteomes" id="UP000315395"/>
    </source>
</evidence>
<evidence type="ECO:0000313" key="1">
    <source>
        <dbReference type="EMBL" id="QDO89640.1"/>
    </source>
</evidence>
<sequence>MGENELLLRHAENWAAAKERPLDRHLLEAVLEAWARHEAQSVQRWPTGSAESLLLHHLPAERPLEDSEAGALVQSLETFWRFLRSTGRMRSGSADPRDLVKEARRVAPAMATVPPECARTTTVEEALTEWSAHVRDEDWDDEEFDDEGEDYLDQLKDELKHEETWALLPCVEDWAQDLSLESSAAEARRAPFVLECLRFAQWVGEGRGVTGGVLCPAQIQEASRRFGLVDWEREFLARSPLREPGGELSPALRHLQPDAELGSLDHLVAHRALRSLWYACEAGGLIAIHSTTVCATPAADAHYLRSDDDWVDLALTAAVAAVQERLFLEPVDPLLRVIFPFLAAEGDRVELPDVQGWWWEHDASPWASLELTPAQARLASDRQVERQLWALEDTGLWRRDGQTLHRTALGMDMATLSADDPTQFFGV</sequence>
<keyword evidence="2" id="KW-1185">Reference proteome</keyword>
<organism evidence="1 2">
    <name type="scientific">Ornithinimicrobium ciconiae</name>
    <dbReference type="NCBI Taxonomy" id="2594265"/>
    <lineage>
        <taxon>Bacteria</taxon>
        <taxon>Bacillati</taxon>
        <taxon>Actinomycetota</taxon>
        <taxon>Actinomycetes</taxon>
        <taxon>Micrococcales</taxon>
        <taxon>Ornithinimicrobiaceae</taxon>
        <taxon>Ornithinimicrobium</taxon>
    </lineage>
</organism>
<dbReference type="EMBL" id="CP041616">
    <property type="protein sequence ID" value="QDO89640.1"/>
    <property type="molecule type" value="Genomic_DNA"/>
</dbReference>
<accession>A0A516GE68</accession>
<proteinExistence type="predicted"/>
<dbReference type="AlphaFoldDB" id="A0A516GE68"/>
<dbReference type="Proteomes" id="UP000315395">
    <property type="component" value="Chromosome"/>
</dbReference>